<comment type="caution">
    <text evidence="1">The sequence shown here is derived from an EMBL/GenBank/DDBJ whole genome shotgun (WGS) entry which is preliminary data.</text>
</comment>
<reference evidence="1" key="1">
    <citation type="submission" date="2020-03" db="EMBL/GenBank/DDBJ databases">
        <title>Draft Genome Sequence of Cylindrodendrum hubeiense.</title>
        <authorList>
            <person name="Buettner E."/>
            <person name="Kellner H."/>
        </authorList>
    </citation>
    <scope>NUCLEOTIDE SEQUENCE</scope>
    <source>
        <strain evidence="1">IHI 201604</strain>
    </source>
</reference>
<dbReference type="OrthoDB" id="5334391at2759"/>
<evidence type="ECO:0000313" key="2">
    <source>
        <dbReference type="Proteomes" id="UP000722485"/>
    </source>
</evidence>
<keyword evidence="2" id="KW-1185">Reference proteome</keyword>
<organism evidence="1 2">
    <name type="scientific">Cylindrodendrum hubeiense</name>
    <dbReference type="NCBI Taxonomy" id="595255"/>
    <lineage>
        <taxon>Eukaryota</taxon>
        <taxon>Fungi</taxon>
        <taxon>Dikarya</taxon>
        <taxon>Ascomycota</taxon>
        <taxon>Pezizomycotina</taxon>
        <taxon>Sordariomycetes</taxon>
        <taxon>Hypocreomycetidae</taxon>
        <taxon>Hypocreales</taxon>
        <taxon>Nectriaceae</taxon>
        <taxon>Cylindrodendrum</taxon>
    </lineage>
</organism>
<gene>
    <name evidence="1" type="ORF">G7Z17_g12407</name>
</gene>
<proteinExistence type="predicted"/>
<protein>
    <submittedName>
        <fullName evidence="1">Uncharacterized protein</fullName>
    </submittedName>
</protein>
<evidence type="ECO:0000313" key="1">
    <source>
        <dbReference type="EMBL" id="KAF7539485.1"/>
    </source>
</evidence>
<dbReference type="AlphaFoldDB" id="A0A9P5GXR7"/>
<accession>A0A9P5GXR7</accession>
<name>A0A9P5GXR7_9HYPO</name>
<sequence>MALDATTWDEASQAACGHVYLVEETHRWAAGPHSSLSPPPLHRVRSTGIPLGGDGPRWLDQCDADGSRTGNPRVSCCHCATSENSDSRETWPGRAPCWRHDDFPFVTVSGVRDTAAGVHISARQCFKLRSLSVHLPPYLREPPASDGDNGGKGTGWEVTRAGFLAMFEWSDMELEDLETMHKRVDGPARESEVQFPGGMWDELLGKGFMSGSERWVVGEDAKGDITIVLF</sequence>
<dbReference type="EMBL" id="JAANBB010000556">
    <property type="protein sequence ID" value="KAF7539485.1"/>
    <property type="molecule type" value="Genomic_DNA"/>
</dbReference>
<dbReference type="Proteomes" id="UP000722485">
    <property type="component" value="Unassembled WGS sequence"/>
</dbReference>